<feature type="region of interest" description="Disordered" evidence="1">
    <location>
        <begin position="62"/>
        <end position="86"/>
    </location>
</feature>
<feature type="region of interest" description="Disordered" evidence="1">
    <location>
        <begin position="472"/>
        <end position="535"/>
    </location>
</feature>
<feature type="compositionally biased region" description="Acidic residues" evidence="1">
    <location>
        <begin position="485"/>
        <end position="501"/>
    </location>
</feature>
<evidence type="ECO:0000313" key="3">
    <source>
        <dbReference type="Proteomes" id="UP000275024"/>
    </source>
</evidence>
<evidence type="ECO:0000313" key="2">
    <source>
        <dbReference type="EMBL" id="RKN09635.1"/>
    </source>
</evidence>
<proteinExistence type="predicted"/>
<feature type="region of interest" description="Disordered" evidence="1">
    <location>
        <begin position="140"/>
        <end position="175"/>
    </location>
</feature>
<feature type="compositionally biased region" description="Acidic residues" evidence="1">
    <location>
        <begin position="152"/>
        <end position="165"/>
    </location>
</feature>
<feature type="compositionally biased region" description="Acidic residues" evidence="1">
    <location>
        <begin position="267"/>
        <end position="278"/>
    </location>
</feature>
<reference evidence="2 3" key="1">
    <citation type="submission" date="2018-09" db="EMBL/GenBank/DDBJ databases">
        <title>Streptomyces sp. nov. DS1-2, an endophytic actinomycete isolated from roots of Dendrobium scabrilingue.</title>
        <authorList>
            <person name="Kuncharoen N."/>
            <person name="Kudo T."/>
            <person name="Ohkuma M."/>
            <person name="Yuki M."/>
            <person name="Tanasupawat S."/>
        </authorList>
    </citation>
    <scope>NUCLEOTIDE SEQUENCE [LARGE SCALE GENOMIC DNA]</scope>
    <source>
        <strain evidence="2 3">AZ1-7</strain>
    </source>
</reference>
<accession>A0A3A9W972</accession>
<name>A0A3A9W972_9ACTN</name>
<dbReference type="EMBL" id="RBDX01000007">
    <property type="protein sequence ID" value="RKN09635.1"/>
    <property type="molecule type" value="Genomic_DNA"/>
</dbReference>
<feature type="region of interest" description="Disordered" evidence="1">
    <location>
        <begin position="257"/>
        <end position="308"/>
    </location>
</feature>
<feature type="compositionally biased region" description="Basic and acidic residues" evidence="1">
    <location>
        <begin position="526"/>
        <end position="535"/>
    </location>
</feature>
<evidence type="ECO:0000256" key="1">
    <source>
        <dbReference type="SAM" id="MobiDB-lite"/>
    </source>
</evidence>
<comment type="caution">
    <text evidence="2">The sequence shown here is derived from an EMBL/GenBank/DDBJ whole genome shotgun (WGS) entry which is preliminary data.</text>
</comment>
<dbReference type="Pfam" id="PF25746">
    <property type="entry name" value="Phage_Repressor_c"/>
    <property type="match status" value="1"/>
</dbReference>
<dbReference type="InterPro" id="IPR058005">
    <property type="entry name" value="Repressor_C"/>
</dbReference>
<sequence length="556" mass="60719">MSIKAPEGYISSFIGNGKVTHCIRKGVSKTLCGKDARNVSERPGTGIACKACAARIEAMTEAPAATTDNAETPETQPDTPAARQARTTEAVNELIEKVRAALKAGDQEAAQEATDEADRLMAPLPPAMRGMLRGSLMEAKQTEPDPAATPAEETEDAPAENEEPEPITTPGVHRFESTKEAYDATQTHEEIKDGDVLIIEGQGVVGVLYKAWPFAVTTESGELHHSNGKEYEWDNGRYVTSVELAEQTARELGFPIFREERPAPTEEATDEETAEDAENGAVATRDEEPEGENGNADQTPEARPQNETDTDAKIMGQLIKLGAGHVSDAIRGRVKGNKKIAGVLLDMRTRITDKDGDLDLRSATDEAKKRSAEMYGLVEKAIKDRGGDHAADLLGEMKSIKRGVQTAMTDEVVVYVRSLDTSPAEFIKFERARAEFPELSPSEAVWAYYEKVGKPLPRKTRAELAREKRALANEARRQLTAKTDEEPEQTTEENDTPEDEETKSQHDQDMTTIKRAMKLMAQITERAAEGTTEERAEIKAQLEALASAVTENAATL</sequence>
<organism evidence="2 3">
    <name type="scientific">Streptomyces radicis</name>
    <dbReference type="NCBI Taxonomy" id="1750517"/>
    <lineage>
        <taxon>Bacteria</taxon>
        <taxon>Bacillati</taxon>
        <taxon>Actinomycetota</taxon>
        <taxon>Actinomycetes</taxon>
        <taxon>Kitasatosporales</taxon>
        <taxon>Streptomycetaceae</taxon>
        <taxon>Streptomyces</taxon>
    </lineage>
</organism>
<protein>
    <submittedName>
        <fullName evidence="2">Uncharacterized protein</fullName>
    </submittedName>
</protein>
<dbReference type="AlphaFoldDB" id="A0A3A9W972"/>
<dbReference type="Proteomes" id="UP000275024">
    <property type="component" value="Unassembled WGS sequence"/>
</dbReference>
<feature type="compositionally biased region" description="Polar residues" evidence="1">
    <location>
        <begin position="66"/>
        <end position="78"/>
    </location>
</feature>
<dbReference type="RefSeq" id="WP_120745018.1">
    <property type="nucleotide sequence ID" value="NZ_RBDX01000007.1"/>
</dbReference>
<gene>
    <name evidence="2" type="ORF">D7319_11260</name>
</gene>